<dbReference type="InterPro" id="IPR011990">
    <property type="entry name" value="TPR-like_helical_dom_sf"/>
</dbReference>
<evidence type="ECO:0000256" key="3">
    <source>
        <dbReference type="ARBA" id="ARBA00023125"/>
    </source>
</evidence>
<keyword evidence="3 5" id="KW-0238">DNA-binding</keyword>
<dbReference type="InterPro" id="IPR019734">
    <property type="entry name" value="TPR_rpt"/>
</dbReference>
<dbReference type="Pfam" id="PF13424">
    <property type="entry name" value="TPR_12"/>
    <property type="match status" value="2"/>
</dbReference>
<dbReference type="AlphaFoldDB" id="A0A428ZNH9"/>
<dbReference type="PRINTS" id="PR00364">
    <property type="entry name" value="DISEASERSIST"/>
</dbReference>
<evidence type="ECO:0000256" key="4">
    <source>
        <dbReference type="ARBA" id="ARBA00023163"/>
    </source>
</evidence>
<keyword evidence="4" id="KW-0804">Transcription</keyword>
<dbReference type="GO" id="GO:0000160">
    <property type="term" value="P:phosphorelay signal transduction system"/>
    <property type="evidence" value="ECO:0007669"/>
    <property type="project" value="InterPro"/>
</dbReference>
<name>A0A428ZNH9_KIBAR</name>
<dbReference type="InterPro" id="IPR005158">
    <property type="entry name" value="BTAD"/>
</dbReference>
<dbReference type="InterPro" id="IPR016032">
    <property type="entry name" value="Sig_transdc_resp-reg_C-effctor"/>
</dbReference>
<sequence length="992" mass="107851">MGVEFLLLGAVRARQGALSVPLGPRQQRLVFAVLAWEVGRPVSVDRLISLLWPDSPPRTAEHAVRVCVSKLRSILAGHVELTAQGSGYVLRADPLTIDAHRFLDLVEQARATVDDRRKVELLDEALGQWQGPALADTASDEIRERLFGGLTEAKLVATEDRFDALLRLGRHHSVVSSLASLVETYPTRERLVGQLMLALHRGGQSGQALDVARRTRQYLADELGIDPGRELQDLELAILRDDPALATPRRRGPAQLPADLADFTGRSAALDQLDALIARDPAAVVITAIDGTAGVGKTALAVHWAHRVRDRFPDGQLHVNLRGYDLGPPLQPAQVLNQFLRAVGVPSDGLPTGLDEAVAMYRTLLSDKRMLVVLDNAVSADQVRPLIPVSPGSVVVITSRDRLDGLVAMDGAKRVVLDVLSPKEAIALLRQMLGGRVDEDLAAAAQLAVTCAYLPLALRIAAAHLAVRPNRSIADHVAALREGDPLAALQIEGDRQAAVTAGFDLSYTALKPDAQRLFRLLGLVPGPDASVDAAAALAGTDDVGVLLERLAAAHLIEEHLPGRYTFHDLLRQYAWERTTEQDSPAEREAALDRLYEYYETTTRAAVELLYPYMLRIEGVTPKSFDNHGSALAWLDLERANLVAAVRQAEGKRSWLLADTVRSYLYFRGHIVDLFGVARHALATAGDDPKARAVGHNSLATAYYSQNQYAEAIRHYSDSQTWSRSIGWLTGEAAMLNNLGAVLEQQGDLDGANAKFVELLALLRSTGEHHHLLGPALIRVGNNLQCRGRLTDAESYYRQALEFSRAMQERHAEANALHFLGGVQYLMGELDEALNHDSEALRIYLSLGGRNDEARARTHLANVYRGFGRYDEAMKNVRAALVLAVETGERRTETWVRGALAATHLAMGDKTEAAAEYERALAVARAIGARYEECEALIGMALSRGDHADANAALAIADRIGYRLLAHQAVEAGATRHDDGLLAAGDAELGEDP</sequence>
<dbReference type="InterPro" id="IPR051677">
    <property type="entry name" value="AfsR-DnrI-RedD_regulator"/>
</dbReference>
<evidence type="ECO:0000256" key="5">
    <source>
        <dbReference type="PROSITE-ProRule" id="PRU01091"/>
    </source>
</evidence>
<dbReference type="Pfam" id="PF03704">
    <property type="entry name" value="BTAD"/>
    <property type="match status" value="1"/>
</dbReference>
<dbReference type="PANTHER" id="PTHR35807">
    <property type="entry name" value="TRANSCRIPTIONAL REGULATOR REDD-RELATED"/>
    <property type="match status" value="1"/>
</dbReference>
<dbReference type="SMART" id="SM00862">
    <property type="entry name" value="Trans_reg_C"/>
    <property type="match status" value="1"/>
</dbReference>
<organism evidence="7 8">
    <name type="scientific">Kibdelosporangium aridum</name>
    <dbReference type="NCBI Taxonomy" id="2030"/>
    <lineage>
        <taxon>Bacteria</taxon>
        <taxon>Bacillati</taxon>
        <taxon>Actinomycetota</taxon>
        <taxon>Actinomycetes</taxon>
        <taxon>Pseudonocardiales</taxon>
        <taxon>Pseudonocardiaceae</taxon>
        <taxon>Kibdelosporangium</taxon>
    </lineage>
</organism>
<dbReference type="InterPro" id="IPR036388">
    <property type="entry name" value="WH-like_DNA-bd_sf"/>
</dbReference>
<feature type="DNA-binding region" description="OmpR/PhoB-type" evidence="5">
    <location>
        <begin position="1"/>
        <end position="92"/>
    </location>
</feature>
<comment type="caution">
    <text evidence="7">The sequence shown here is derived from an EMBL/GenBank/DDBJ whole genome shotgun (WGS) entry which is preliminary data.</text>
</comment>
<feature type="domain" description="OmpR/PhoB-type" evidence="6">
    <location>
        <begin position="1"/>
        <end position="92"/>
    </location>
</feature>
<evidence type="ECO:0000259" key="6">
    <source>
        <dbReference type="PROSITE" id="PS51755"/>
    </source>
</evidence>
<dbReference type="PROSITE" id="PS51755">
    <property type="entry name" value="OMPR_PHOB"/>
    <property type="match status" value="1"/>
</dbReference>
<dbReference type="PANTHER" id="PTHR35807:SF1">
    <property type="entry name" value="TRANSCRIPTIONAL REGULATOR REDD"/>
    <property type="match status" value="1"/>
</dbReference>
<dbReference type="Gene3D" id="3.40.50.300">
    <property type="entry name" value="P-loop containing nucleotide triphosphate hydrolases"/>
    <property type="match status" value="1"/>
</dbReference>
<keyword evidence="2" id="KW-0805">Transcription regulation</keyword>
<dbReference type="InterPro" id="IPR027417">
    <property type="entry name" value="P-loop_NTPase"/>
</dbReference>
<proteinExistence type="inferred from homology"/>
<comment type="similarity">
    <text evidence="1">Belongs to the AfsR/DnrI/RedD regulatory family.</text>
</comment>
<evidence type="ECO:0000256" key="1">
    <source>
        <dbReference type="ARBA" id="ARBA00005820"/>
    </source>
</evidence>
<dbReference type="SUPFAM" id="SSF52540">
    <property type="entry name" value="P-loop containing nucleoside triphosphate hydrolases"/>
    <property type="match status" value="1"/>
</dbReference>
<dbReference type="GO" id="GO:0003677">
    <property type="term" value="F:DNA binding"/>
    <property type="evidence" value="ECO:0007669"/>
    <property type="project" value="UniProtKB-UniRule"/>
</dbReference>
<dbReference type="GO" id="GO:0043531">
    <property type="term" value="F:ADP binding"/>
    <property type="evidence" value="ECO:0007669"/>
    <property type="project" value="InterPro"/>
</dbReference>
<dbReference type="SUPFAM" id="SSF48452">
    <property type="entry name" value="TPR-like"/>
    <property type="match status" value="2"/>
</dbReference>
<evidence type="ECO:0000256" key="2">
    <source>
        <dbReference type="ARBA" id="ARBA00023015"/>
    </source>
</evidence>
<protein>
    <submittedName>
        <fullName evidence="7">AfsR family transcriptional regulator</fullName>
    </submittedName>
</protein>
<accession>A0A428ZNH9</accession>
<dbReference type="SUPFAM" id="SSF46894">
    <property type="entry name" value="C-terminal effector domain of the bipartite response regulators"/>
    <property type="match status" value="1"/>
</dbReference>
<dbReference type="GO" id="GO:0006355">
    <property type="term" value="P:regulation of DNA-templated transcription"/>
    <property type="evidence" value="ECO:0007669"/>
    <property type="project" value="InterPro"/>
</dbReference>
<dbReference type="SMART" id="SM01043">
    <property type="entry name" value="BTAD"/>
    <property type="match status" value="1"/>
</dbReference>
<evidence type="ECO:0000313" key="7">
    <source>
        <dbReference type="EMBL" id="RSM89612.1"/>
    </source>
</evidence>
<dbReference type="InterPro" id="IPR002182">
    <property type="entry name" value="NB-ARC"/>
</dbReference>
<reference evidence="7 8" key="1">
    <citation type="submission" date="2018-05" db="EMBL/GenBank/DDBJ databases">
        <title>Evolution of GPA BGCs.</title>
        <authorList>
            <person name="Waglechner N."/>
            <person name="Wright G.D."/>
        </authorList>
    </citation>
    <scope>NUCLEOTIDE SEQUENCE [LARGE SCALE GENOMIC DNA]</scope>
    <source>
        <strain evidence="7 8">A82846</strain>
    </source>
</reference>
<dbReference type="OrthoDB" id="7628974at2"/>
<dbReference type="CDD" id="cd15831">
    <property type="entry name" value="BTAD"/>
    <property type="match status" value="1"/>
</dbReference>
<dbReference type="Proteomes" id="UP000287547">
    <property type="component" value="Unassembled WGS sequence"/>
</dbReference>
<dbReference type="SMART" id="SM00028">
    <property type="entry name" value="TPR"/>
    <property type="match status" value="6"/>
</dbReference>
<dbReference type="InterPro" id="IPR001867">
    <property type="entry name" value="OmpR/PhoB-type_DNA-bd"/>
</dbReference>
<evidence type="ECO:0000313" key="8">
    <source>
        <dbReference type="Proteomes" id="UP000287547"/>
    </source>
</evidence>
<gene>
    <name evidence="7" type="ORF">DMH04_06440</name>
</gene>
<dbReference type="Gene3D" id="1.25.40.10">
    <property type="entry name" value="Tetratricopeptide repeat domain"/>
    <property type="match status" value="2"/>
</dbReference>
<dbReference type="Pfam" id="PF00931">
    <property type="entry name" value="NB-ARC"/>
    <property type="match status" value="1"/>
</dbReference>
<dbReference type="Gene3D" id="1.10.10.10">
    <property type="entry name" value="Winged helix-like DNA-binding domain superfamily/Winged helix DNA-binding domain"/>
    <property type="match status" value="1"/>
</dbReference>
<dbReference type="EMBL" id="QHKI01000003">
    <property type="protein sequence ID" value="RSM89612.1"/>
    <property type="molecule type" value="Genomic_DNA"/>
</dbReference>